<name>A0A9W7T1A6_9PEZI</name>
<dbReference type="Proteomes" id="UP001138500">
    <property type="component" value="Unassembled WGS sequence"/>
</dbReference>
<proteinExistence type="predicted"/>
<reference evidence="1 2" key="2">
    <citation type="journal article" date="2021" name="Curr. Genet.">
        <title>Genetic response to nitrogen starvation in the aggressive Eucalyptus foliar pathogen Teratosphaeria destructans.</title>
        <authorList>
            <person name="Havenga M."/>
            <person name="Wingfield B.D."/>
            <person name="Wingfield M.J."/>
            <person name="Dreyer L.L."/>
            <person name="Roets F."/>
            <person name="Aylward J."/>
        </authorList>
    </citation>
    <scope>NUCLEOTIDE SEQUENCE [LARGE SCALE GENOMIC DNA]</scope>
    <source>
        <strain evidence="1">CMW44962</strain>
    </source>
</reference>
<organism evidence="1 2">
    <name type="scientific">Teratosphaeria destructans</name>
    <dbReference type="NCBI Taxonomy" id="418781"/>
    <lineage>
        <taxon>Eukaryota</taxon>
        <taxon>Fungi</taxon>
        <taxon>Dikarya</taxon>
        <taxon>Ascomycota</taxon>
        <taxon>Pezizomycotina</taxon>
        <taxon>Dothideomycetes</taxon>
        <taxon>Dothideomycetidae</taxon>
        <taxon>Mycosphaerellales</taxon>
        <taxon>Teratosphaeriaceae</taxon>
        <taxon>Teratosphaeria</taxon>
    </lineage>
</organism>
<accession>A0A9W7T1A6</accession>
<comment type="caution">
    <text evidence="1">The sequence shown here is derived from an EMBL/GenBank/DDBJ whole genome shotgun (WGS) entry which is preliminary data.</text>
</comment>
<evidence type="ECO:0000313" key="2">
    <source>
        <dbReference type="Proteomes" id="UP001138500"/>
    </source>
</evidence>
<reference evidence="1 2" key="1">
    <citation type="journal article" date="2018" name="IMA Fungus">
        <title>IMA Genome-F 10: Nine draft genome sequences of Claviceps purpurea s.lat., including C. arundinis, C. humidiphila, and C. cf. spartinae, pseudomolecules for the pitch canker pathogen Fusarium circinatum, draft genome of Davidsoniella eucalypti, Grosmannia galeiformis, Quambalaria eucalypti, and Teratosphaeria destructans.</title>
        <authorList>
            <person name="Wingfield B.D."/>
            <person name="Liu M."/>
            <person name="Nguyen H.D."/>
            <person name="Lane F.A."/>
            <person name="Morgan S.W."/>
            <person name="De Vos L."/>
            <person name="Wilken P.M."/>
            <person name="Duong T.A."/>
            <person name="Aylward J."/>
            <person name="Coetzee M.P."/>
            <person name="Dadej K."/>
            <person name="De Beer Z.W."/>
            <person name="Findlay W."/>
            <person name="Havenga M."/>
            <person name="Kolarik M."/>
            <person name="Menzies J.G."/>
            <person name="Naidoo K."/>
            <person name="Pochopski O."/>
            <person name="Shoukouhi P."/>
            <person name="Santana Q.C."/>
            <person name="Seifert K.A."/>
            <person name="Soal N."/>
            <person name="Steenkamp E.T."/>
            <person name="Tatham C.T."/>
            <person name="van der Nest M.A."/>
            <person name="Wingfield M.J."/>
        </authorList>
    </citation>
    <scope>NUCLEOTIDE SEQUENCE [LARGE SCALE GENOMIC DNA]</scope>
    <source>
        <strain evidence="1">CMW44962</strain>
    </source>
</reference>
<sequence>MRLLIGTLRTKIIDVYDMMGDFDAGITDVARVLVIGLAGDIIIVVNDDGLTHNFFQSFVVFSIVLTSPLNKLFEAFRLYLCSCLPPLKRAQ</sequence>
<dbReference type="AlphaFoldDB" id="A0A9W7T1A6"/>
<keyword evidence="2" id="KW-1185">Reference proteome</keyword>
<dbReference type="EMBL" id="RIBY02000058">
    <property type="protein sequence ID" value="KAH9845461.1"/>
    <property type="molecule type" value="Genomic_DNA"/>
</dbReference>
<protein>
    <submittedName>
        <fullName evidence="1">Uncharacterized protein</fullName>
    </submittedName>
</protein>
<evidence type="ECO:0000313" key="1">
    <source>
        <dbReference type="EMBL" id="KAH9845461.1"/>
    </source>
</evidence>
<gene>
    <name evidence="1" type="ORF">Tdes44962_MAKER06586</name>
</gene>